<dbReference type="Gene3D" id="3.40.50.1460">
    <property type="match status" value="1"/>
</dbReference>
<feature type="domain" description="Caspase family p20" evidence="9">
    <location>
        <begin position="1"/>
        <end position="72"/>
    </location>
</feature>
<dbReference type="PROSITE" id="PS01121">
    <property type="entry name" value="CASPASE_HIS"/>
    <property type="match status" value="1"/>
</dbReference>
<dbReference type="PROSITE" id="PS50207">
    <property type="entry name" value="CASPASE_P10"/>
    <property type="match status" value="1"/>
</dbReference>
<dbReference type="InterPro" id="IPR011600">
    <property type="entry name" value="Pept_C14_caspase"/>
</dbReference>
<keyword evidence="11" id="KW-1185">Reference proteome</keyword>
<evidence type="ECO:0000313" key="11">
    <source>
        <dbReference type="Proteomes" id="UP000014500"/>
    </source>
</evidence>
<dbReference type="STRING" id="126957.T1JIT9"/>
<dbReference type="GO" id="GO:0005737">
    <property type="term" value="C:cytoplasm"/>
    <property type="evidence" value="ECO:0007669"/>
    <property type="project" value="UniProtKB-ARBA"/>
</dbReference>
<keyword evidence="2" id="KW-0645">Protease</keyword>
<evidence type="ECO:0000256" key="4">
    <source>
        <dbReference type="ARBA" id="ARBA00022801"/>
    </source>
</evidence>
<dbReference type="GO" id="GO:0043067">
    <property type="term" value="P:regulation of programmed cell death"/>
    <property type="evidence" value="ECO:0007669"/>
    <property type="project" value="UniProtKB-ARBA"/>
</dbReference>
<dbReference type="GO" id="GO:0051604">
    <property type="term" value="P:protein maturation"/>
    <property type="evidence" value="ECO:0007669"/>
    <property type="project" value="UniProtKB-ARBA"/>
</dbReference>
<feature type="domain" description="Caspase family p10" evidence="8">
    <location>
        <begin position="109"/>
        <end position="199"/>
    </location>
</feature>
<dbReference type="eggNOG" id="KOG3573">
    <property type="taxonomic scope" value="Eukaryota"/>
</dbReference>
<name>T1JIT9_STRMM</name>
<dbReference type="Proteomes" id="UP000014500">
    <property type="component" value="Unassembled WGS sequence"/>
</dbReference>
<keyword evidence="3" id="KW-0053">Apoptosis</keyword>
<dbReference type="InterPro" id="IPR033139">
    <property type="entry name" value="Caspase_cys_AS"/>
</dbReference>
<dbReference type="PANTHER" id="PTHR48169:SF7">
    <property type="entry name" value="CASPASE 10"/>
    <property type="match status" value="1"/>
</dbReference>
<dbReference type="EnsemblMetazoa" id="SMAR013770-RA">
    <property type="protein sequence ID" value="SMAR013770-PA"/>
    <property type="gene ID" value="SMAR013770"/>
</dbReference>
<keyword evidence="4" id="KW-0378">Hydrolase</keyword>
<evidence type="ECO:0000256" key="7">
    <source>
        <dbReference type="RuleBase" id="RU003971"/>
    </source>
</evidence>
<dbReference type="SUPFAM" id="SSF52129">
    <property type="entry name" value="Caspase-like"/>
    <property type="match status" value="1"/>
</dbReference>
<dbReference type="Pfam" id="PF00656">
    <property type="entry name" value="Peptidase_C14"/>
    <property type="match status" value="1"/>
</dbReference>
<comment type="similarity">
    <text evidence="1 7">Belongs to the peptidase C14A family.</text>
</comment>
<dbReference type="PROSITE" id="PS50208">
    <property type="entry name" value="CASPASE_P20"/>
    <property type="match status" value="1"/>
</dbReference>
<dbReference type="HOGENOM" id="CLU_036904_2_2_1"/>
<dbReference type="PhylomeDB" id="T1JIT9"/>
<accession>T1JIT9</accession>
<reference evidence="11" key="1">
    <citation type="submission" date="2011-05" db="EMBL/GenBank/DDBJ databases">
        <authorList>
            <person name="Richards S.R."/>
            <person name="Qu J."/>
            <person name="Jiang H."/>
            <person name="Jhangiani S.N."/>
            <person name="Agravi P."/>
            <person name="Goodspeed R."/>
            <person name="Gross S."/>
            <person name="Mandapat C."/>
            <person name="Jackson L."/>
            <person name="Mathew T."/>
            <person name="Pu L."/>
            <person name="Thornton R."/>
            <person name="Saada N."/>
            <person name="Wilczek-Boney K.B."/>
            <person name="Lee S."/>
            <person name="Kovar C."/>
            <person name="Wu Y."/>
            <person name="Scherer S.E."/>
            <person name="Worley K.C."/>
            <person name="Muzny D.M."/>
            <person name="Gibbs R."/>
        </authorList>
    </citation>
    <scope>NUCLEOTIDE SEQUENCE</scope>
    <source>
        <strain evidence="11">Brora</strain>
    </source>
</reference>
<evidence type="ECO:0000256" key="5">
    <source>
        <dbReference type="ARBA" id="ARBA00022807"/>
    </source>
</evidence>
<dbReference type="InterPro" id="IPR015917">
    <property type="entry name" value="Pept_C14A"/>
</dbReference>
<reference evidence="10" key="2">
    <citation type="submission" date="2015-02" db="UniProtKB">
        <authorList>
            <consortium name="EnsemblMetazoa"/>
        </authorList>
    </citation>
    <scope>IDENTIFICATION</scope>
</reference>
<dbReference type="SMART" id="SM00115">
    <property type="entry name" value="CASc"/>
    <property type="match status" value="1"/>
</dbReference>
<dbReference type="GO" id="GO:0004197">
    <property type="term" value="F:cysteine-type endopeptidase activity"/>
    <property type="evidence" value="ECO:0007669"/>
    <property type="project" value="InterPro"/>
</dbReference>
<dbReference type="EMBL" id="JH431094">
    <property type="status" value="NOT_ANNOTATED_CDS"/>
    <property type="molecule type" value="Genomic_DNA"/>
</dbReference>
<evidence type="ECO:0000256" key="1">
    <source>
        <dbReference type="ARBA" id="ARBA00010134"/>
    </source>
</evidence>
<dbReference type="PROSITE" id="PS01122">
    <property type="entry name" value="CASPASE_CYS"/>
    <property type="match status" value="1"/>
</dbReference>
<protein>
    <recommendedName>
        <fullName evidence="12">Caspase family p20 domain-containing protein</fullName>
    </recommendedName>
</protein>
<evidence type="ECO:0000256" key="6">
    <source>
        <dbReference type="ARBA" id="ARBA00023145"/>
    </source>
</evidence>
<dbReference type="InterPro" id="IPR029030">
    <property type="entry name" value="Caspase-like_dom_sf"/>
</dbReference>
<dbReference type="InterPro" id="IPR002138">
    <property type="entry name" value="Pept_C14_p10"/>
</dbReference>
<evidence type="ECO:0000259" key="8">
    <source>
        <dbReference type="PROSITE" id="PS50207"/>
    </source>
</evidence>
<sequence>MKKQLTNLAEENHVNSNCIIICILSHGEEGRVIGVDGQMISIDKDVVAEFTSKSSLAGKPKLFFIQACQGNDRLRPVSEPVESGENSLPPLPINDNLSPDSAADLASDAVASHPAKSDYLLCLPTVEGYAAYRNKNSGTWFIMTLVEKLRLFGCKEDIMTIMRRVNNQVADAVGKIDGEKVKQQPVQKTTLRKQLIFKKKNKKNI</sequence>
<dbReference type="GO" id="GO:0006508">
    <property type="term" value="P:proteolysis"/>
    <property type="evidence" value="ECO:0007669"/>
    <property type="project" value="UniProtKB-KW"/>
</dbReference>
<dbReference type="InterPro" id="IPR001309">
    <property type="entry name" value="Pept_C14_p20"/>
</dbReference>
<evidence type="ECO:0008006" key="12">
    <source>
        <dbReference type="Google" id="ProtNLM"/>
    </source>
</evidence>
<keyword evidence="5" id="KW-0788">Thiol protease</keyword>
<organism evidence="10 11">
    <name type="scientific">Strigamia maritima</name>
    <name type="common">European centipede</name>
    <name type="synonym">Geophilus maritimus</name>
    <dbReference type="NCBI Taxonomy" id="126957"/>
    <lineage>
        <taxon>Eukaryota</taxon>
        <taxon>Metazoa</taxon>
        <taxon>Ecdysozoa</taxon>
        <taxon>Arthropoda</taxon>
        <taxon>Myriapoda</taxon>
        <taxon>Chilopoda</taxon>
        <taxon>Pleurostigmophora</taxon>
        <taxon>Geophilomorpha</taxon>
        <taxon>Linotaeniidae</taxon>
        <taxon>Strigamia</taxon>
    </lineage>
</organism>
<dbReference type="PANTHER" id="PTHR48169">
    <property type="entry name" value="DED DOMAIN-CONTAINING PROTEIN"/>
    <property type="match status" value="1"/>
</dbReference>
<proteinExistence type="inferred from homology"/>
<dbReference type="InterPro" id="IPR016129">
    <property type="entry name" value="Caspase_his_AS"/>
</dbReference>
<evidence type="ECO:0000259" key="9">
    <source>
        <dbReference type="PROSITE" id="PS50208"/>
    </source>
</evidence>
<evidence type="ECO:0000313" key="10">
    <source>
        <dbReference type="EnsemblMetazoa" id="SMAR013770-PA"/>
    </source>
</evidence>
<dbReference type="GO" id="GO:0006915">
    <property type="term" value="P:apoptotic process"/>
    <property type="evidence" value="ECO:0007669"/>
    <property type="project" value="UniProtKB-KW"/>
</dbReference>
<dbReference type="PRINTS" id="PR00376">
    <property type="entry name" value="IL1BCENZYME"/>
</dbReference>
<dbReference type="OMA" id="VEHYKCY"/>
<keyword evidence="6" id="KW-0865">Zymogen</keyword>
<dbReference type="AlphaFoldDB" id="T1JIT9"/>
<evidence type="ECO:0000256" key="2">
    <source>
        <dbReference type="ARBA" id="ARBA00022670"/>
    </source>
</evidence>
<evidence type="ECO:0000256" key="3">
    <source>
        <dbReference type="ARBA" id="ARBA00022703"/>
    </source>
</evidence>